<reference evidence="2 3" key="1">
    <citation type="journal article" date="2014" name="Genome Biol. Evol.">
        <title>The secreted proteins of Achlya hypogyna and Thraustotheca clavata identify the ancestral oomycete secretome and reveal gene acquisitions by horizontal gene transfer.</title>
        <authorList>
            <person name="Misner I."/>
            <person name="Blouin N."/>
            <person name="Leonard G."/>
            <person name="Richards T.A."/>
            <person name="Lane C.E."/>
        </authorList>
    </citation>
    <scope>NUCLEOTIDE SEQUENCE [LARGE SCALE GENOMIC DNA]</scope>
    <source>
        <strain evidence="2 3">ATCC 48635</strain>
    </source>
</reference>
<comment type="caution">
    <text evidence="2">The sequence shown here is derived from an EMBL/GenBank/DDBJ whole genome shotgun (WGS) entry which is preliminary data.</text>
</comment>
<organism evidence="2 3">
    <name type="scientific">Achlya hypogyna</name>
    <name type="common">Oomycete</name>
    <name type="synonym">Protoachlya hypogyna</name>
    <dbReference type="NCBI Taxonomy" id="1202772"/>
    <lineage>
        <taxon>Eukaryota</taxon>
        <taxon>Sar</taxon>
        <taxon>Stramenopiles</taxon>
        <taxon>Oomycota</taxon>
        <taxon>Saprolegniomycetes</taxon>
        <taxon>Saprolegniales</taxon>
        <taxon>Achlyaceae</taxon>
        <taxon>Achlya</taxon>
    </lineage>
</organism>
<sequence>MSDDPYADLPSVTAVEKKRGRNEDEELALPPPKRAEPAPEATMKPTPKATMKPALDVFETIAKIKGYMLVDKKFSKASVLFGKLLVDQCSVESPDEKVMTSILDALKEVMTAKMERVNHADARHDFKSLFDLVQTHRAALLTAPEYEDDTLDNWVLTSVLHNELFTDDSFGFAKAAKAISTHLDRRSHGVENANELDVAGLDKALFPCLRTLMTRHSTSWAKTSVELVMNRLTATRMSFPEELRAEIDSWTQQIHQRKHTPLDKVSAAAEFRKNIIIYNDTQTGNKVGRVNHPLLNKN</sequence>
<keyword evidence="3" id="KW-1185">Reference proteome</keyword>
<evidence type="ECO:0000313" key="3">
    <source>
        <dbReference type="Proteomes" id="UP000243579"/>
    </source>
</evidence>
<evidence type="ECO:0000313" key="2">
    <source>
        <dbReference type="EMBL" id="OQR85396.1"/>
    </source>
</evidence>
<dbReference type="PANTHER" id="PTHR36749">
    <property type="entry name" value="F7O18.3 PROTEIN"/>
    <property type="match status" value="1"/>
</dbReference>
<evidence type="ECO:0000256" key="1">
    <source>
        <dbReference type="SAM" id="MobiDB-lite"/>
    </source>
</evidence>
<dbReference type="Proteomes" id="UP000243579">
    <property type="component" value="Unassembled WGS sequence"/>
</dbReference>
<dbReference type="PANTHER" id="PTHR36749:SF1">
    <property type="entry name" value="F7O18.3 PROTEIN"/>
    <property type="match status" value="1"/>
</dbReference>
<dbReference type="EMBL" id="JNBR01001691">
    <property type="protein sequence ID" value="OQR85396.1"/>
    <property type="molecule type" value="Genomic_DNA"/>
</dbReference>
<dbReference type="AlphaFoldDB" id="A0A1V9YI91"/>
<name>A0A1V9YI91_ACHHY</name>
<dbReference type="OrthoDB" id="64928at2759"/>
<proteinExistence type="predicted"/>
<protein>
    <submittedName>
        <fullName evidence="2">Uncharacterized protein</fullName>
    </submittedName>
</protein>
<gene>
    <name evidence="2" type="ORF">ACHHYP_11884</name>
</gene>
<feature type="region of interest" description="Disordered" evidence="1">
    <location>
        <begin position="1"/>
        <end position="48"/>
    </location>
</feature>
<accession>A0A1V9YI91</accession>